<keyword evidence="2" id="KW-0472">Membrane</keyword>
<keyword evidence="2" id="KW-0812">Transmembrane</keyword>
<dbReference type="KEGG" id="foc:113210363"/>
<feature type="compositionally biased region" description="Polar residues" evidence="1">
    <location>
        <begin position="152"/>
        <end position="170"/>
    </location>
</feature>
<sequence length="1698" mass="193980">MHQHWNQTFHPSVSENLPTGYDSDFCSPGRWQPAMRNTLPWSLTRPPQSVPSQVPLNYPNRSLVYHPRVNERLADYYGPATNFPYEGLAAYQSFQRRFQMFSDIDHQRSNDKFYGHEPQLVENKILESRGLLREQSGPTVVRARQFSNSDQFHYYDNQSSGERLSSSNPEQCPAPMNSVLNSCDTELIDPNVNTEIQQNFNYNLNTMEGEDTNDNFSQNAKNAKFGDNSNLTTDRNRQDLHLKYGGITEVVDEDSVEIIEEVFNTSQEIMLTPTAIPQNLLVRGSAEKANYVSVIRHTGSLIRSDNEAPDNSIIIGDPCAVFMDCNNNNNDNNAEVKSVESSNILEKRKNMVFPLQGTIINWNGLKKFRNFALTKSQKFRPFYELDSFNISQNCEPIQYYIHKKGNMEKCSSFLSVLVFPFYTFQISIDVYFLFLNICTHFHIFFSGLKSCLTYFTMISNLSHFLVEQKAKPAKDEKLCLAEKSIPLLFGPVKPENLPYKICSVLPDKHFHGSRQILIKNNFLYFRKGQNDTFRPLKICGNSPSMLKKSKLKKMKLPEILHAKNGCSIPIFLLKQQICGTCSEMEWEETLIEILQASMTYFQIENIVEEGIVFEQTNCNQDQSRIGEQDYGNNKKEKVRGISDTKIGMYVVKPISIRRAQSAKKFNKNLFSVKPTWVYSDLKLFFEQVDSDNESFVSKSKYGIFEIKPIMNCLGNSPHVRDEPYTVKYIMPDEKIKILLIKEQNAKANKKSRNKLDVISSEKGFLVKEIDDLSNNDKKNTLLLLKRDNGYENVGQEPIQIILEKLGIHGYPFLVNEVIEYSSEPISKPQKTLAYSSNQKKNQLIGGVEPMAPICLDIATVLNSSSEALSLLDTCEKLAENFIRHGISVKQKFGCMRKIFSDSEQEDLLKVMCEKGDANVYEAVRKYLNVNFKGIGEFKNCMGFRQVKGVRSVLAQGNITRSDDNLFLFYDVPMRDGRSQLSLQVVINRRLPNESQSLNSAEVRPKSETECYSIDEATQLKVDKEQFFSPKRQQASQDMDLEQELERELEMIHGEAPSHKSLLIQNTYEKSNSSTSLEFMCENKPLNLIQIGSDLSELKVLEDASTYNKLGVQIPLTHFTSNEILHNEYQDNPHYLKVESSPEINLSISSIKSIQNCDDLTSAHTISDHNLSNKIENLQDVQNFGHESSDDEACHLQLKKRMLDAYYSNSNPSHPKYRGRSSSPPSKKPRHSHGVRKNHKLLKTLSIQQYIDRNPLKDAEAAEINHSPQYVSLMSKNNFVHTPSHIIDYPLKLDKSNIYNRNQQSHKCQYSSVLQKLHAGLKDRKLLHSQNCDVCFKHRPPSHFSQHSPSFEIRNPKQRNRKRRCSESDSFPMPPVNHPCLVSFESIPSSSIEGSICRYCDKSFNRHSYRDGQYKCPKITKNGIKMYQERTWMKSYNSRMSSSHGVTKHNSRMHADCFAKEQNNIKIYTDPECFENIVASTLTREDEDALQRVVTEGDIFLYSPEKKPVSQDPRFRKKNLNKDPLESNSNKKIIAPIIGKPTVTSVPMHDMKPIIKYDGINLKDTSTNSVKTLNNSETIMKYNEKCLNFLKKQAQYFSDNPEVHFYPLPIDSFDGAQSTNESNKTFDFKNFGNDQPDLSDSNLALGAQPAASPGQWTSTLTPFAALSSQYGDSSNIQKKKVSRKDEPYSPGSPTSTLSG</sequence>
<feature type="compositionally biased region" description="Basic residues" evidence="1">
    <location>
        <begin position="1226"/>
        <end position="1235"/>
    </location>
</feature>
<name>A0A6J1STB6_FRAOC</name>
<organism evidence="3 4">
    <name type="scientific">Frankliniella occidentalis</name>
    <name type="common">Western flower thrips</name>
    <name type="synonym">Euthrips occidentalis</name>
    <dbReference type="NCBI Taxonomy" id="133901"/>
    <lineage>
        <taxon>Eukaryota</taxon>
        <taxon>Metazoa</taxon>
        <taxon>Ecdysozoa</taxon>
        <taxon>Arthropoda</taxon>
        <taxon>Hexapoda</taxon>
        <taxon>Insecta</taxon>
        <taxon>Pterygota</taxon>
        <taxon>Neoptera</taxon>
        <taxon>Paraneoptera</taxon>
        <taxon>Thysanoptera</taxon>
        <taxon>Terebrantia</taxon>
        <taxon>Thripoidea</taxon>
        <taxon>Thripidae</taxon>
        <taxon>Frankliniella</taxon>
    </lineage>
</organism>
<feature type="transmembrane region" description="Helical" evidence="2">
    <location>
        <begin position="413"/>
        <end position="434"/>
    </location>
</feature>
<evidence type="ECO:0000256" key="2">
    <source>
        <dbReference type="SAM" id="Phobius"/>
    </source>
</evidence>
<keyword evidence="2" id="KW-1133">Transmembrane helix</keyword>
<reference evidence="4" key="1">
    <citation type="submission" date="2025-08" db="UniProtKB">
        <authorList>
            <consortium name="RefSeq"/>
        </authorList>
    </citation>
    <scope>IDENTIFICATION</scope>
    <source>
        <tissue evidence="4">Whole organism</tissue>
    </source>
</reference>
<evidence type="ECO:0000313" key="4">
    <source>
        <dbReference type="RefSeq" id="XP_026284117.2"/>
    </source>
</evidence>
<keyword evidence="3" id="KW-1185">Reference proteome</keyword>
<dbReference type="GeneID" id="113210363"/>
<feature type="region of interest" description="Disordered" evidence="1">
    <location>
        <begin position="152"/>
        <end position="171"/>
    </location>
</feature>
<protein>
    <submittedName>
        <fullName evidence="4">Uncharacterized protein LOC113210363</fullName>
    </submittedName>
</protein>
<dbReference type="RefSeq" id="XP_026284117.2">
    <property type="nucleotide sequence ID" value="XM_026428332.2"/>
</dbReference>
<gene>
    <name evidence="4" type="primary">LOC113210363</name>
</gene>
<feature type="region of interest" description="Disordered" evidence="1">
    <location>
        <begin position="1669"/>
        <end position="1698"/>
    </location>
</feature>
<accession>A0A6J1STB6</accession>
<proteinExistence type="predicted"/>
<feature type="region of interest" description="Disordered" evidence="1">
    <location>
        <begin position="1344"/>
        <end position="1369"/>
    </location>
</feature>
<feature type="region of interest" description="Disordered" evidence="1">
    <location>
        <begin position="1206"/>
        <end position="1235"/>
    </location>
</feature>
<dbReference type="Proteomes" id="UP000504606">
    <property type="component" value="Unplaced"/>
</dbReference>
<evidence type="ECO:0000256" key="1">
    <source>
        <dbReference type="SAM" id="MobiDB-lite"/>
    </source>
</evidence>
<evidence type="ECO:0000313" key="3">
    <source>
        <dbReference type="Proteomes" id="UP000504606"/>
    </source>
</evidence>